<feature type="transmembrane region" description="Helical" evidence="1">
    <location>
        <begin position="77"/>
        <end position="96"/>
    </location>
</feature>
<keyword evidence="1" id="KW-0472">Membrane</keyword>
<evidence type="ECO:0000256" key="1">
    <source>
        <dbReference type="SAM" id="Phobius"/>
    </source>
</evidence>
<dbReference type="Proteomes" id="UP000247591">
    <property type="component" value="Unassembled WGS sequence"/>
</dbReference>
<keyword evidence="1" id="KW-0812">Transmembrane</keyword>
<comment type="caution">
    <text evidence="2">The sequence shown here is derived from an EMBL/GenBank/DDBJ whole genome shotgun (WGS) entry which is preliminary data.</text>
</comment>
<feature type="transmembrane region" description="Helical" evidence="1">
    <location>
        <begin position="6"/>
        <end position="24"/>
    </location>
</feature>
<name>A0A318RPP7_WILLI</name>
<protein>
    <submittedName>
        <fullName evidence="2">Uncharacterized protein</fullName>
    </submittedName>
</protein>
<feature type="transmembrane region" description="Helical" evidence="1">
    <location>
        <begin position="54"/>
        <end position="71"/>
    </location>
</feature>
<gene>
    <name evidence="2" type="ORF">DFR67_101248</name>
</gene>
<keyword evidence="3" id="KW-1185">Reference proteome</keyword>
<organism evidence="2 3">
    <name type="scientific">Williamsia limnetica</name>
    <dbReference type="NCBI Taxonomy" id="882452"/>
    <lineage>
        <taxon>Bacteria</taxon>
        <taxon>Bacillati</taxon>
        <taxon>Actinomycetota</taxon>
        <taxon>Actinomycetes</taxon>
        <taxon>Mycobacteriales</taxon>
        <taxon>Nocardiaceae</taxon>
        <taxon>Williamsia</taxon>
    </lineage>
</organism>
<evidence type="ECO:0000313" key="3">
    <source>
        <dbReference type="Proteomes" id="UP000247591"/>
    </source>
</evidence>
<proteinExistence type="predicted"/>
<dbReference type="RefSeq" id="WP_110467589.1">
    <property type="nucleotide sequence ID" value="NZ_QJSP01000001.1"/>
</dbReference>
<dbReference type="EMBL" id="QJSP01000001">
    <property type="protein sequence ID" value="PYE20857.1"/>
    <property type="molecule type" value="Genomic_DNA"/>
</dbReference>
<sequence>METAANILLIIAGILLAVAAFSSYKLHARSNRTNSSDISNRDNSSDVLTRRVRALAAGVAAIVLASSAIPLNSDATGIWIGGIVLIAISLATIARASTSNSMYSRTNIHKDH</sequence>
<reference evidence="2 3" key="1">
    <citation type="submission" date="2018-06" db="EMBL/GenBank/DDBJ databases">
        <title>Genomic Encyclopedia of Type Strains, Phase IV (KMG-IV): sequencing the most valuable type-strain genomes for metagenomic binning, comparative biology and taxonomic classification.</title>
        <authorList>
            <person name="Goeker M."/>
        </authorList>
    </citation>
    <scope>NUCLEOTIDE SEQUENCE [LARGE SCALE GENOMIC DNA]</scope>
    <source>
        <strain evidence="2 3">DSM 45521</strain>
    </source>
</reference>
<dbReference type="AlphaFoldDB" id="A0A318RPP7"/>
<accession>A0A318RPP7</accession>
<evidence type="ECO:0000313" key="2">
    <source>
        <dbReference type="EMBL" id="PYE20857.1"/>
    </source>
</evidence>
<keyword evidence="1" id="KW-1133">Transmembrane helix</keyword>